<evidence type="ECO:0000313" key="1">
    <source>
        <dbReference type="EMBL" id="HJE51672.1"/>
    </source>
</evidence>
<proteinExistence type="predicted"/>
<accession>A0A921EP71</accession>
<protein>
    <recommendedName>
        <fullName evidence="3">AbiEi antitoxin C-terminal domain-containing protein</fullName>
    </recommendedName>
</protein>
<dbReference type="AlphaFoldDB" id="A0A921EP71"/>
<dbReference type="EMBL" id="DYZF01000174">
    <property type="protein sequence ID" value="HJE51672.1"/>
    <property type="molecule type" value="Genomic_DNA"/>
</dbReference>
<gene>
    <name evidence="1" type="ORF">K8V15_06805</name>
</gene>
<evidence type="ECO:0008006" key="3">
    <source>
        <dbReference type="Google" id="ProtNLM"/>
    </source>
</evidence>
<name>A0A921EP71_9ACTN</name>
<feature type="non-terminal residue" evidence="1">
    <location>
        <position position="1"/>
    </location>
</feature>
<evidence type="ECO:0000313" key="2">
    <source>
        <dbReference type="Proteomes" id="UP000712713"/>
    </source>
</evidence>
<sequence>VERIAPATYTAKPDHIPLDDPWSPRLEEAAMAFATALYGPRVPVLYGLGAARFHHAIPRAIGVTVVAVPQQHRPVTLSSGGRVIFTKVDTDGLQARAETGELGRFLVTTVEQTLVNLVERPELGGMPHEAAAATRALREMADRTTLEKLKTSTRFALALRELTQ</sequence>
<organism evidence="1 2">
    <name type="scientific">Tessaracoccus flavescens</name>
    <dbReference type="NCBI Taxonomy" id="399497"/>
    <lineage>
        <taxon>Bacteria</taxon>
        <taxon>Bacillati</taxon>
        <taxon>Actinomycetota</taxon>
        <taxon>Actinomycetes</taxon>
        <taxon>Propionibacteriales</taxon>
        <taxon>Propionibacteriaceae</taxon>
        <taxon>Tessaracoccus</taxon>
    </lineage>
</organism>
<reference evidence="1" key="1">
    <citation type="journal article" date="2021" name="PeerJ">
        <title>Extensive microbial diversity within the chicken gut microbiome revealed by metagenomics and culture.</title>
        <authorList>
            <person name="Gilroy R."/>
            <person name="Ravi A."/>
            <person name="Getino M."/>
            <person name="Pursley I."/>
            <person name="Horton D.L."/>
            <person name="Alikhan N.F."/>
            <person name="Baker D."/>
            <person name="Gharbi K."/>
            <person name="Hall N."/>
            <person name="Watson M."/>
            <person name="Adriaenssens E.M."/>
            <person name="Foster-Nyarko E."/>
            <person name="Jarju S."/>
            <person name="Secka A."/>
            <person name="Antonio M."/>
            <person name="Oren A."/>
            <person name="Chaudhuri R.R."/>
            <person name="La Ragione R."/>
            <person name="Hildebrand F."/>
            <person name="Pallen M.J."/>
        </authorList>
    </citation>
    <scope>NUCLEOTIDE SEQUENCE</scope>
    <source>
        <strain evidence="1">ChiGjej3B3-7470</strain>
    </source>
</reference>
<dbReference type="Proteomes" id="UP000712713">
    <property type="component" value="Unassembled WGS sequence"/>
</dbReference>
<reference evidence="1" key="2">
    <citation type="submission" date="2021-09" db="EMBL/GenBank/DDBJ databases">
        <authorList>
            <person name="Gilroy R."/>
        </authorList>
    </citation>
    <scope>NUCLEOTIDE SEQUENCE</scope>
    <source>
        <strain evidence="1">ChiGjej3B3-7470</strain>
    </source>
</reference>
<comment type="caution">
    <text evidence="1">The sequence shown here is derived from an EMBL/GenBank/DDBJ whole genome shotgun (WGS) entry which is preliminary data.</text>
</comment>